<reference evidence="15" key="2">
    <citation type="submission" date="2025-05" db="UniProtKB">
        <authorList>
            <consortium name="Ensembl"/>
        </authorList>
    </citation>
    <scope>IDENTIFICATION</scope>
</reference>
<accession>A0A8B9H839</accession>
<sequence>MSHRKPSFLLTDSYDCDSTQSSVVVEQLRAVEEPGEHTVDYERCCVLHCAKCSTVIADSLSACGEAKSIKSIICLKVTQDVKVRGKFEVCLEGPLAFCTYRVLECGICHRSMGVILHSTPTHWSSLRNLFLLRKEVLNCYMLSKCTVVKATKVSFETRPIRKNIIELQQDMQAQLKQVEMLKEVLEEKSSLRVDQRRVRPNASASTSRSTAMLTSGSK</sequence>
<evidence type="ECO:0000256" key="1">
    <source>
        <dbReference type="ARBA" id="ARBA00003694"/>
    </source>
</evidence>
<dbReference type="GO" id="GO:0000775">
    <property type="term" value="C:chromosome, centromeric region"/>
    <property type="evidence" value="ECO:0007669"/>
    <property type="project" value="UniProtKB-SubCell"/>
</dbReference>
<evidence type="ECO:0000256" key="11">
    <source>
        <dbReference type="ARBA" id="ARBA00023328"/>
    </source>
</evidence>
<evidence type="ECO:0000256" key="2">
    <source>
        <dbReference type="ARBA" id="ARBA00004123"/>
    </source>
</evidence>
<keyword evidence="9" id="KW-0539">Nucleus</keyword>
<evidence type="ECO:0000259" key="13">
    <source>
        <dbReference type="PROSITE" id="PS51793"/>
    </source>
</evidence>
<evidence type="ECO:0000256" key="5">
    <source>
        <dbReference type="ARBA" id="ARBA00022618"/>
    </source>
</evidence>
<dbReference type="GO" id="GO:0007059">
    <property type="term" value="P:chromosome segregation"/>
    <property type="evidence" value="ECO:0007669"/>
    <property type="project" value="TreeGrafter"/>
</dbReference>
<gene>
    <name evidence="14" type="primary">OIP5</name>
    <name evidence="14" type="ORF">AMEX_G9377</name>
</gene>
<keyword evidence="8" id="KW-0862">Zinc</keyword>
<evidence type="ECO:0000313" key="14">
    <source>
        <dbReference type="EMBL" id="KAG9274917.1"/>
    </source>
</evidence>
<dbReference type="InterPro" id="IPR004910">
    <property type="entry name" value="Yippee/Mis18/Cereblon"/>
</dbReference>
<evidence type="ECO:0000256" key="10">
    <source>
        <dbReference type="ARBA" id="ARBA00023306"/>
    </source>
</evidence>
<dbReference type="Proteomes" id="UP000752171">
    <property type="component" value="Unassembled WGS sequence"/>
</dbReference>
<proteinExistence type="predicted"/>
<comment type="function">
    <text evidence="1">Required for recruitment of CENPA to centromeres and normal chromosome segregation during mitosis.</text>
</comment>
<feature type="domain" description="Mis18" evidence="13">
    <location>
        <begin position="44"/>
        <end position="142"/>
    </location>
</feature>
<dbReference type="GO" id="GO:0005634">
    <property type="term" value="C:nucleus"/>
    <property type="evidence" value="ECO:0007669"/>
    <property type="project" value="UniProtKB-SubCell"/>
</dbReference>
<feature type="region of interest" description="Disordered" evidence="12">
    <location>
        <begin position="195"/>
        <end position="218"/>
    </location>
</feature>
<dbReference type="Proteomes" id="UP000694621">
    <property type="component" value="Unplaced"/>
</dbReference>
<evidence type="ECO:0000256" key="9">
    <source>
        <dbReference type="ARBA" id="ARBA00023242"/>
    </source>
</evidence>
<dbReference type="OrthoDB" id="9926299at2759"/>
<evidence type="ECO:0000256" key="8">
    <source>
        <dbReference type="ARBA" id="ARBA00022833"/>
    </source>
</evidence>
<evidence type="ECO:0000256" key="4">
    <source>
        <dbReference type="ARBA" id="ARBA00022454"/>
    </source>
</evidence>
<dbReference type="PANTHER" id="PTHR16431">
    <property type="entry name" value="NEUROGENIC PROTEIN MASTERMIND"/>
    <property type="match status" value="1"/>
</dbReference>
<evidence type="ECO:0000256" key="12">
    <source>
        <dbReference type="SAM" id="MobiDB-lite"/>
    </source>
</evidence>
<keyword evidence="4" id="KW-0158">Chromosome</keyword>
<name>A0A8B9H839_ASTMX</name>
<dbReference type="CTD" id="11339"/>
<dbReference type="OMA" id="HESSYDI"/>
<evidence type="ECO:0000256" key="7">
    <source>
        <dbReference type="ARBA" id="ARBA00022776"/>
    </source>
</evidence>
<dbReference type="InterPro" id="IPR034752">
    <property type="entry name" value="Mis18"/>
</dbReference>
<dbReference type="Pfam" id="PF03226">
    <property type="entry name" value="Yippee-Mis18"/>
    <property type="match status" value="1"/>
</dbReference>
<dbReference type="GO" id="GO:0000785">
    <property type="term" value="C:chromatin"/>
    <property type="evidence" value="ECO:0007669"/>
    <property type="project" value="TreeGrafter"/>
</dbReference>
<keyword evidence="10" id="KW-0131">Cell cycle</keyword>
<dbReference type="EMBL" id="JAICCE010000007">
    <property type="protein sequence ID" value="KAG9274917.1"/>
    <property type="molecule type" value="Genomic_DNA"/>
</dbReference>
<dbReference type="AlphaFoldDB" id="A0A8B9H839"/>
<evidence type="ECO:0000256" key="3">
    <source>
        <dbReference type="ARBA" id="ARBA00004584"/>
    </source>
</evidence>
<dbReference type="GO" id="GO:0046872">
    <property type="term" value="F:metal ion binding"/>
    <property type="evidence" value="ECO:0007669"/>
    <property type="project" value="UniProtKB-KW"/>
</dbReference>
<reference evidence="14 17" key="1">
    <citation type="submission" date="2021-07" db="EMBL/GenBank/DDBJ databases">
        <authorList>
            <person name="Imarazene B."/>
            <person name="Zahm M."/>
            <person name="Klopp C."/>
            <person name="Cabau C."/>
            <person name="Beille S."/>
            <person name="Jouanno E."/>
            <person name="Castinel A."/>
            <person name="Lluch J."/>
            <person name="Gil L."/>
            <person name="Kuchtly C."/>
            <person name="Lopez Roques C."/>
            <person name="Donnadieu C."/>
            <person name="Parrinello H."/>
            <person name="Journot L."/>
            <person name="Du K."/>
            <person name="Schartl M."/>
            <person name="Retaux S."/>
            <person name="Guiguen Y."/>
        </authorList>
    </citation>
    <scope>NUCLEOTIDE SEQUENCE [LARGE SCALE GENOMIC DNA]</scope>
    <source>
        <strain evidence="14">Pach_M1</strain>
        <tissue evidence="14">Testis</tissue>
    </source>
</reference>
<keyword evidence="7" id="KW-0498">Mitosis</keyword>
<evidence type="ECO:0000313" key="16">
    <source>
        <dbReference type="Proteomes" id="UP000694621"/>
    </source>
</evidence>
<dbReference type="PANTHER" id="PTHR16431:SF3">
    <property type="entry name" value="PROTEIN MIS18-BETA"/>
    <property type="match status" value="1"/>
</dbReference>
<evidence type="ECO:0000256" key="6">
    <source>
        <dbReference type="ARBA" id="ARBA00022723"/>
    </source>
</evidence>
<keyword evidence="5" id="KW-0132">Cell division</keyword>
<keyword evidence="11" id="KW-0137">Centromere</keyword>
<dbReference type="GO" id="GO:0034080">
    <property type="term" value="P:CENP-A containing chromatin assembly"/>
    <property type="evidence" value="ECO:0007669"/>
    <property type="project" value="TreeGrafter"/>
</dbReference>
<comment type="subcellular location">
    <subcellularLocation>
        <location evidence="3">Chromosome</location>
        <location evidence="3">Centromere</location>
    </subcellularLocation>
    <subcellularLocation>
        <location evidence="2">Nucleus</location>
    </subcellularLocation>
</comment>
<protein>
    <submittedName>
        <fullName evidence="15">Opa interacting protein 5</fullName>
    </submittedName>
    <submittedName>
        <fullName evidence="14">Protein Mis18-beta</fullName>
    </submittedName>
</protein>
<dbReference type="PROSITE" id="PS51793">
    <property type="entry name" value="MIS18"/>
    <property type="match status" value="1"/>
</dbReference>
<dbReference type="Ensembl" id="ENSAMXT00005009303.1">
    <property type="protein sequence ID" value="ENSAMXP00005008297.1"/>
    <property type="gene ID" value="ENSAMXG00005004852.1"/>
</dbReference>
<evidence type="ECO:0000313" key="17">
    <source>
        <dbReference type="Proteomes" id="UP000752171"/>
    </source>
</evidence>
<evidence type="ECO:0000313" key="15">
    <source>
        <dbReference type="Ensembl" id="ENSAMXP00005008297.1"/>
    </source>
</evidence>
<dbReference type="KEGG" id="amex:103040120"/>
<keyword evidence="6" id="KW-0479">Metal-binding</keyword>
<organism evidence="15 16">
    <name type="scientific">Astyanax mexicanus</name>
    <name type="common">Blind cave fish</name>
    <name type="synonym">Astyanax fasciatus mexicanus</name>
    <dbReference type="NCBI Taxonomy" id="7994"/>
    <lineage>
        <taxon>Eukaryota</taxon>
        <taxon>Metazoa</taxon>
        <taxon>Chordata</taxon>
        <taxon>Craniata</taxon>
        <taxon>Vertebrata</taxon>
        <taxon>Euteleostomi</taxon>
        <taxon>Actinopterygii</taxon>
        <taxon>Neopterygii</taxon>
        <taxon>Teleostei</taxon>
        <taxon>Ostariophysi</taxon>
        <taxon>Characiformes</taxon>
        <taxon>Characoidei</taxon>
        <taxon>Acestrorhamphidae</taxon>
        <taxon>Acestrorhamphinae</taxon>
        <taxon>Astyanax</taxon>
    </lineage>
</organism>
<dbReference type="GO" id="GO:0051301">
    <property type="term" value="P:cell division"/>
    <property type="evidence" value="ECO:0007669"/>
    <property type="project" value="UniProtKB-KW"/>
</dbReference>
<feature type="compositionally biased region" description="Polar residues" evidence="12">
    <location>
        <begin position="202"/>
        <end position="218"/>
    </location>
</feature>
<dbReference type="GeneID" id="103040120"/>